<comment type="catalytic activity">
    <reaction evidence="11">
        <text>N(4)-(alpha-D-Glc-(1-&gt;2)-alpha-D-Glc-(1-&gt;3)-alpha-D-Glc-(1-&gt;3)-alpha-D-Man-(1-&gt;2)-alpha-D-Man-(1-&gt;2)-alpha-D-Man-(1-&gt;3)-[alpha-D-Man-(1-&gt;2)-alpha-D-Man-(1-&gt;3)-[alpha-D-Man-(1-&gt;2)-alpha-D-Man-(1-&gt;6)]-alpha-D-Man-(1-&gt;6)]-beta-D-Man-(1-&gt;4)-beta-D-GlcNAc-(1-&gt;4)-beta-D-GlcNAc)-L-asparaginyl-[protein] + H2O = N(4)-(alpha-D-Glc-(1-&gt;3)-alpha-D-Glc-(1-&gt;3)-alpha-D-Man-(1-&gt;2)-alpha-D-Man-(1-&gt;2)-alpha-D-Man-(1-&gt;3)-[alpha-D-Man-(1-&gt;2)-alpha-D-Man-(1-&gt;3)-[alpha-D-Man-(1-&gt;2)-alpha-D-Man-(1-&gt;6)]-alpha-D-Man-(1-&gt;6)]-beta-D-Man-(1-&gt;4)-beta-D-GlcNAc-(1-&gt;4)-beta-D-GlcNAc)-L-asparaginyl-[protein] + beta-D-glucose</text>
        <dbReference type="Rhea" id="RHEA:55988"/>
        <dbReference type="Rhea" id="RHEA-COMP:12806"/>
        <dbReference type="Rhea" id="RHEA-COMP:14355"/>
        <dbReference type="ChEBI" id="CHEBI:15377"/>
        <dbReference type="ChEBI" id="CHEBI:15903"/>
        <dbReference type="ChEBI" id="CHEBI:59082"/>
        <dbReference type="ChEBI" id="CHEBI:132537"/>
        <dbReference type="EC" id="3.2.1.106"/>
    </reaction>
</comment>
<feature type="region of interest" description="Disordered" evidence="12">
    <location>
        <begin position="1"/>
        <end position="29"/>
    </location>
</feature>
<dbReference type="InterPro" id="IPR004888">
    <property type="entry name" value="Glycoside_hydrolase_63"/>
</dbReference>
<feature type="transmembrane region" description="Helical" evidence="11">
    <location>
        <begin position="643"/>
        <end position="667"/>
    </location>
</feature>
<keyword evidence="16" id="KW-1185">Reference proteome</keyword>
<dbReference type="InterPro" id="IPR031631">
    <property type="entry name" value="Glyco_hydro_63N"/>
</dbReference>
<comment type="subcellular location">
    <subcellularLocation>
        <location evidence="1 11">Endoplasmic reticulum membrane</location>
        <topology evidence="1 11">Single-pass type II membrane protein</topology>
    </subcellularLocation>
</comment>
<dbReference type="Gene3D" id="2.70.98.110">
    <property type="entry name" value="Glycosyl hydrolase family 63, N-terminal domain"/>
    <property type="match status" value="1"/>
</dbReference>
<feature type="transmembrane region" description="Helical" evidence="11">
    <location>
        <begin position="710"/>
        <end position="732"/>
    </location>
</feature>
<sequence>MGSKIHTASTSVRHRKSISTGAGKSKGEREQRGLSWNTLVLIAAAVAVIAYATYTEFFAKPRGLHKLPPIKGITADNWGTYRSHTYFGLRTKDPRSPLFGIMWYEQPDVMQRPHIRHWCDQSLKARLSILILIFMILDDNLPRYGWVAADGRTFGRQNLTDKAASIRFEWINYEDTWTAKMSIDGLKGRRFSVVVYLVAQDAETKFYAGHHLYDIISGRGPLLGDVRLAISSPQEKEILHSTLTWDDEFRLNQLSDLVLMNTGALESERGLVYQLSQQKPFDEGRFVAVQLNTQTNTEIEISFATRRHVAKTGTKFNIELNKRVEEFKKKFEDTFQLTKMKYTPVQMDMAKVALSNMLGSLGFWYGYNKVCLNLMRYNVRDLKIIFDSRLYFYLFILFFRGCLLMVLLESIMRITMLVVLYKFSINLYILTLLDIVHFFKKFRRKIFFSLKRFVYTLFSSIRLYNFSICIHIYILFRFSLWNTMMGTSLLAMPWALQQAGLIWGLILMMSLAFLSVYTAYLVVTSPKGLIYCPVELTTPNEVWKNGIESNSSSNAFWDFDRLWQLQFPALTGTLTLSYFIHNAVLTILRNQKHPENNARDLCIGYFLAASCYVFIGFTFYAGFPVQRSCISDNFLNNFGAGDILSSTARMFLLFQMVTVLPLLMFLIRSQLFYAIFRRTWPGVGWVILLNIIVVLIAALFAVFYPKVGSILRYVGSLSGLIYVFALPCLVYMRKLKLEGQLTPTKKLIHTTIIVLGLLNLGAQFLI</sequence>
<proteinExistence type="inferred from homology"/>
<evidence type="ECO:0000256" key="7">
    <source>
        <dbReference type="ARBA" id="ARBA00023136"/>
    </source>
</evidence>
<keyword evidence="5" id="KW-0735">Signal-anchor</keyword>
<keyword evidence="8" id="KW-0325">Glycoprotein</keyword>
<evidence type="ECO:0000256" key="2">
    <source>
        <dbReference type="ARBA" id="ARBA00022692"/>
    </source>
</evidence>
<dbReference type="Pfam" id="PF16923">
    <property type="entry name" value="Glyco_hydro_63N"/>
    <property type="match status" value="1"/>
</dbReference>
<feature type="transmembrane region" description="Helical" evidence="11">
    <location>
        <begin position="503"/>
        <end position="523"/>
    </location>
</feature>
<dbReference type="GO" id="GO:0004573">
    <property type="term" value="F:Glc3Man9GlcNAc2 oligosaccharide glucosidase activity"/>
    <property type="evidence" value="ECO:0007669"/>
    <property type="project" value="UniProtKB-UniRule"/>
</dbReference>
<dbReference type="Proteomes" id="UP000095283">
    <property type="component" value="Unplaced"/>
</dbReference>
<evidence type="ECO:0000256" key="12">
    <source>
        <dbReference type="SAM" id="MobiDB-lite"/>
    </source>
</evidence>
<evidence type="ECO:0000256" key="1">
    <source>
        <dbReference type="ARBA" id="ARBA00004648"/>
    </source>
</evidence>
<feature type="domain" description="Amino acid transporter transmembrane" evidence="13">
    <location>
        <begin position="567"/>
        <end position="760"/>
    </location>
</feature>
<evidence type="ECO:0000259" key="14">
    <source>
        <dbReference type="Pfam" id="PF03200"/>
    </source>
</evidence>
<evidence type="ECO:0000256" key="3">
    <source>
        <dbReference type="ARBA" id="ARBA00022801"/>
    </source>
</evidence>
<dbReference type="GO" id="GO:0005789">
    <property type="term" value="C:endoplasmic reticulum membrane"/>
    <property type="evidence" value="ECO:0007669"/>
    <property type="project" value="UniProtKB-SubCell"/>
</dbReference>
<evidence type="ECO:0000256" key="8">
    <source>
        <dbReference type="ARBA" id="ARBA00023180"/>
    </source>
</evidence>
<evidence type="ECO:0000256" key="5">
    <source>
        <dbReference type="ARBA" id="ARBA00022968"/>
    </source>
</evidence>
<evidence type="ECO:0000256" key="11">
    <source>
        <dbReference type="RuleBase" id="RU368089"/>
    </source>
</evidence>
<feature type="transmembrane region" description="Helical" evidence="11">
    <location>
        <begin position="34"/>
        <end position="54"/>
    </location>
</feature>
<comment type="function">
    <text evidence="11">Cleaves the distal alpha 1,2-linked glucose residue from the Glc(3)Man(9)GlcNAc(2) oligosaccharide precursor.</text>
</comment>
<feature type="domain" description="Amino acid transporter transmembrane" evidence="13">
    <location>
        <begin position="478"/>
        <end position="524"/>
    </location>
</feature>
<keyword evidence="9 11" id="KW-0326">Glycosidase</keyword>
<feature type="domain" description="Glycosyl hydrolase family 63 N-terminal" evidence="15">
    <location>
        <begin position="78"/>
        <end position="235"/>
    </location>
</feature>
<feature type="compositionally biased region" description="Polar residues" evidence="12">
    <location>
        <begin position="1"/>
        <end position="11"/>
    </location>
</feature>
<evidence type="ECO:0000259" key="15">
    <source>
        <dbReference type="Pfam" id="PF16923"/>
    </source>
</evidence>
<evidence type="ECO:0000313" key="16">
    <source>
        <dbReference type="Proteomes" id="UP000095283"/>
    </source>
</evidence>
<evidence type="ECO:0000256" key="4">
    <source>
        <dbReference type="ARBA" id="ARBA00022824"/>
    </source>
</evidence>
<dbReference type="InterPro" id="IPR038518">
    <property type="entry name" value="Glyco_hydro_63N_sf"/>
</dbReference>
<accession>A0A1I7XDH0</accession>
<dbReference type="PANTHER" id="PTHR10412">
    <property type="entry name" value="MANNOSYL-OLIGOSACCHARIDE GLUCOSIDASE"/>
    <property type="match status" value="1"/>
</dbReference>
<feature type="transmembrane region" description="Helical" evidence="11">
    <location>
        <begin position="390"/>
        <end position="408"/>
    </location>
</feature>
<feature type="transmembrane region" description="Helical" evidence="11">
    <location>
        <begin position="567"/>
        <end position="588"/>
    </location>
</feature>
<comment type="caution">
    <text evidence="11">Lacks conserved residue(s) required for the propagation of feature annotation.</text>
</comment>
<feature type="transmembrane region" description="Helical" evidence="11">
    <location>
        <begin position="453"/>
        <end position="474"/>
    </location>
</feature>
<evidence type="ECO:0000256" key="9">
    <source>
        <dbReference type="ARBA" id="ARBA00023295"/>
    </source>
</evidence>
<keyword evidence="7 11" id="KW-0472">Membrane</keyword>
<dbReference type="PANTHER" id="PTHR10412:SF11">
    <property type="entry name" value="MANNOSYL-OLIGOSACCHARIDE GLUCOSIDASE"/>
    <property type="match status" value="1"/>
</dbReference>
<dbReference type="Pfam" id="PF03200">
    <property type="entry name" value="Glyco_hydro_63"/>
    <property type="match status" value="1"/>
</dbReference>
<reference evidence="17" key="1">
    <citation type="submission" date="2016-11" db="UniProtKB">
        <authorList>
            <consortium name="WormBaseParasite"/>
        </authorList>
    </citation>
    <scope>IDENTIFICATION</scope>
</reference>
<feature type="transmembrane region" description="Helical" evidence="11">
    <location>
        <begin position="600"/>
        <end position="623"/>
    </location>
</feature>
<protein>
    <recommendedName>
        <fullName evidence="10 11">Mannosyl-oligosaccharide glucosidase</fullName>
        <ecNumber evidence="10 11">3.2.1.106</ecNumber>
    </recommendedName>
</protein>
<dbReference type="GO" id="GO:0009311">
    <property type="term" value="P:oligosaccharide metabolic process"/>
    <property type="evidence" value="ECO:0007669"/>
    <property type="project" value="UniProtKB-UniRule"/>
</dbReference>
<keyword evidence="3 11" id="KW-0378">Hydrolase</keyword>
<keyword evidence="4 11" id="KW-0256">Endoplasmic reticulum</keyword>
<evidence type="ECO:0000313" key="17">
    <source>
        <dbReference type="WBParaSite" id="Hba_15750"/>
    </source>
</evidence>
<feature type="domain" description="Glycosyl hydrolase family 63 C-terminal" evidence="14">
    <location>
        <begin position="312"/>
        <end position="374"/>
    </location>
</feature>
<dbReference type="EC" id="3.2.1.106" evidence="10 11"/>
<comment type="similarity">
    <text evidence="11">Belongs to the glycosyl hydrolase 63 family.</text>
</comment>
<dbReference type="WBParaSite" id="Hba_15750">
    <property type="protein sequence ID" value="Hba_15750"/>
    <property type="gene ID" value="Hba_15750"/>
</dbReference>
<evidence type="ECO:0000259" key="13">
    <source>
        <dbReference type="Pfam" id="PF01490"/>
    </source>
</evidence>
<dbReference type="InterPro" id="IPR031335">
    <property type="entry name" value="Glyco_hydro_63_C"/>
</dbReference>
<evidence type="ECO:0000256" key="6">
    <source>
        <dbReference type="ARBA" id="ARBA00022989"/>
    </source>
</evidence>
<dbReference type="InterPro" id="IPR013057">
    <property type="entry name" value="AA_transpt_TM"/>
</dbReference>
<dbReference type="GO" id="GO:0006487">
    <property type="term" value="P:protein N-linked glycosylation"/>
    <property type="evidence" value="ECO:0007669"/>
    <property type="project" value="UniProtKB-UniRule"/>
</dbReference>
<organism evidence="16 17">
    <name type="scientific">Heterorhabditis bacteriophora</name>
    <name type="common">Entomopathogenic nematode worm</name>
    <dbReference type="NCBI Taxonomy" id="37862"/>
    <lineage>
        <taxon>Eukaryota</taxon>
        <taxon>Metazoa</taxon>
        <taxon>Ecdysozoa</taxon>
        <taxon>Nematoda</taxon>
        <taxon>Chromadorea</taxon>
        <taxon>Rhabditida</taxon>
        <taxon>Rhabditina</taxon>
        <taxon>Rhabditomorpha</taxon>
        <taxon>Strongyloidea</taxon>
        <taxon>Heterorhabditidae</taxon>
        <taxon>Heterorhabditis</taxon>
    </lineage>
</organism>
<dbReference type="AlphaFoldDB" id="A0A1I7XDH0"/>
<feature type="transmembrane region" description="Helical" evidence="11">
    <location>
        <begin position="679"/>
        <end position="704"/>
    </location>
</feature>
<keyword evidence="2 11" id="KW-0812">Transmembrane</keyword>
<name>A0A1I7XDH0_HETBA</name>
<evidence type="ECO:0000256" key="10">
    <source>
        <dbReference type="ARBA" id="ARBA00038888"/>
    </source>
</evidence>
<dbReference type="Pfam" id="PF01490">
    <property type="entry name" value="Aa_trans"/>
    <property type="match status" value="2"/>
</dbReference>
<feature type="transmembrane region" description="Helical" evidence="11">
    <location>
        <begin position="414"/>
        <end position="433"/>
    </location>
</feature>
<keyword evidence="6 11" id="KW-1133">Transmembrane helix</keyword>